<dbReference type="Proteomes" id="UP000249799">
    <property type="component" value="Chromosome"/>
</dbReference>
<keyword evidence="4" id="KW-1185">Reference proteome</keyword>
<dbReference type="OrthoDB" id="9815497at2"/>
<dbReference type="Gene3D" id="3.40.50.720">
    <property type="entry name" value="NAD(P)-binding Rossmann-like Domain"/>
    <property type="match status" value="1"/>
</dbReference>
<dbReference type="PANTHER" id="PTHR30388">
    <property type="entry name" value="ALDEHYDE OXIDOREDUCTASE MOLYBDENUM COFACTOR ASSEMBLY PROTEIN"/>
    <property type="match status" value="1"/>
</dbReference>
<dbReference type="InterPro" id="IPR052698">
    <property type="entry name" value="MoCofactor_Util/Proc"/>
</dbReference>
<name>A0A2Z4FGF0_9DELT</name>
<dbReference type="PANTHER" id="PTHR30388:SF6">
    <property type="entry name" value="XANTHINE DEHYDROGENASE SUBUNIT A-RELATED"/>
    <property type="match status" value="1"/>
</dbReference>
<evidence type="ECO:0000313" key="3">
    <source>
        <dbReference type="EMBL" id="AWV88041.1"/>
    </source>
</evidence>
<organism evidence="3 4">
    <name type="scientific">Bradymonas sediminis</name>
    <dbReference type="NCBI Taxonomy" id="1548548"/>
    <lineage>
        <taxon>Bacteria</taxon>
        <taxon>Deltaproteobacteria</taxon>
        <taxon>Bradymonadales</taxon>
        <taxon>Bradymonadaceae</taxon>
        <taxon>Bradymonas</taxon>
    </lineage>
</organism>
<feature type="domain" description="XdhC- CoxI" evidence="1">
    <location>
        <begin position="11"/>
        <end position="71"/>
    </location>
</feature>
<proteinExistence type="predicted"/>
<accession>A0A2Z4FGF0</accession>
<evidence type="ECO:0000259" key="1">
    <source>
        <dbReference type="Pfam" id="PF02625"/>
    </source>
</evidence>
<dbReference type="EMBL" id="CP030032">
    <property type="protein sequence ID" value="AWV88041.1"/>
    <property type="molecule type" value="Genomic_DNA"/>
</dbReference>
<dbReference type="InterPro" id="IPR003777">
    <property type="entry name" value="XdhC_CoxI"/>
</dbReference>
<feature type="domain" description="XdhC Rossmann" evidence="2">
    <location>
        <begin position="174"/>
        <end position="317"/>
    </location>
</feature>
<evidence type="ECO:0000313" key="4">
    <source>
        <dbReference type="Proteomes" id="UP000249799"/>
    </source>
</evidence>
<evidence type="ECO:0000259" key="2">
    <source>
        <dbReference type="Pfam" id="PF13478"/>
    </source>
</evidence>
<sequence length="328" mass="35409">MEFWHRLREHLEGGEPAFLCLVGDNTDHSPGTRGAKIFVRPDGSTEGTIGGGVMEGELIAHGVELLAGGAEVAPYYQTLYHRRKGPGKKSGLGCAGEQSNVYAVVQPGRDLEVVREIARRIAADEAGLLRIDAAGLTLGESGVIDRNTAPVRLTVDDDAWRFEAQLLNWKRAAIFGGGHCALALSRVLNNLGYTVSVFDTRAEVFTFVGNDHARHRVTVADFKDAGAHLKYPELTHAIVMTREQPADVRALIGLIERPLPYIGVMGSPAKLAMIRRDLIHAGFDKSVLDAENIYAPIGLPMTSNTPEEIAISIAGELLAERGALFPMA</sequence>
<dbReference type="RefSeq" id="WP_111331430.1">
    <property type="nucleotide sequence ID" value="NZ_CP030032.1"/>
</dbReference>
<dbReference type="Pfam" id="PF13478">
    <property type="entry name" value="XdhC_C"/>
    <property type="match status" value="1"/>
</dbReference>
<dbReference type="Pfam" id="PF02625">
    <property type="entry name" value="XdhC_CoxI"/>
    <property type="match status" value="1"/>
</dbReference>
<gene>
    <name evidence="3" type="ORF">DN745_01310</name>
</gene>
<reference evidence="3 4" key="1">
    <citation type="submission" date="2018-06" db="EMBL/GenBank/DDBJ databases">
        <title>Lujinxingia sediminis gen. nov. sp. nov., a new facultative anaerobic member of the class Deltaproteobacteria, and proposal of Lujinxingaceae fam. nov.</title>
        <authorList>
            <person name="Guo L.-Y."/>
            <person name="Li C.-M."/>
            <person name="Wang S."/>
            <person name="Du Z.-J."/>
        </authorList>
    </citation>
    <scope>NUCLEOTIDE SEQUENCE [LARGE SCALE GENOMIC DNA]</scope>
    <source>
        <strain evidence="3 4">FA350</strain>
    </source>
</reference>
<dbReference type="KEGG" id="bsed:DN745_01310"/>
<dbReference type="InterPro" id="IPR027051">
    <property type="entry name" value="XdhC_Rossmann_dom"/>
</dbReference>
<dbReference type="SUPFAM" id="SSF51735">
    <property type="entry name" value="NAD(P)-binding Rossmann-fold domains"/>
    <property type="match status" value="1"/>
</dbReference>
<dbReference type="AlphaFoldDB" id="A0A2Z4FGF0"/>
<protein>
    <submittedName>
        <fullName evidence="3">Uncharacterized protein</fullName>
    </submittedName>
</protein>
<dbReference type="InterPro" id="IPR036291">
    <property type="entry name" value="NAD(P)-bd_dom_sf"/>
</dbReference>